<comment type="caution">
    <text evidence="1">The sequence shown here is derived from an EMBL/GenBank/DDBJ whole genome shotgun (WGS) entry which is preliminary data.</text>
</comment>
<name>A0ABV9U754_9ACTN</name>
<dbReference type="RefSeq" id="WP_378261904.1">
    <property type="nucleotide sequence ID" value="NZ_JBHSIT010000011.1"/>
</dbReference>
<dbReference type="EMBL" id="JBHSIT010000011">
    <property type="protein sequence ID" value="MFC4912222.1"/>
    <property type="molecule type" value="Genomic_DNA"/>
</dbReference>
<evidence type="ECO:0008006" key="3">
    <source>
        <dbReference type="Google" id="ProtNLM"/>
    </source>
</evidence>
<protein>
    <recommendedName>
        <fullName evidence="3">HEAT repeat domain-containing protein</fullName>
    </recommendedName>
</protein>
<sequence>MLKRDEPARLVQKFAEAAGWRFLGLIEILKRASRDDLPIVRYATLFAIADAEWPECLSLARDLTKAPDPEVAQLAGQVLEAFEEYRTTGEPQHNQ</sequence>
<organism evidence="1 2">
    <name type="scientific">Actinomadura gamaensis</name>
    <dbReference type="NCBI Taxonomy" id="1763541"/>
    <lineage>
        <taxon>Bacteria</taxon>
        <taxon>Bacillati</taxon>
        <taxon>Actinomycetota</taxon>
        <taxon>Actinomycetes</taxon>
        <taxon>Streptosporangiales</taxon>
        <taxon>Thermomonosporaceae</taxon>
        <taxon>Actinomadura</taxon>
    </lineage>
</organism>
<gene>
    <name evidence="1" type="ORF">ACFPCY_33310</name>
</gene>
<reference evidence="2" key="1">
    <citation type="journal article" date="2019" name="Int. J. Syst. Evol. Microbiol.">
        <title>The Global Catalogue of Microorganisms (GCM) 10K type strain sequencing project: providing services to taxonomists for standard genome sequencing and annotation.</title>
        <authorList>
            <consortium name="The Broad Institute Genomics Platform"/>
            <consortium name="The Broad Institute Genome Sequencing Center for Infectious Disease"/>
            <person name="Wu L."/>
            <person name="Ma J."/>
        </authorList>
    </citation>
    <scope>NUCLEOTIDE SEQUENCE [LARGE SCALE GENOMIC DNA]</scope>
    <source>
        <strain evidence="2">KLKA75</strain>
    </source>
</reference>
<evidence type="ECO:0000313" key="1">
    <source>
        <dbReference type="EMBL" id="MFC4912222.1"/>
    </source>
</evidence>
<dbReference type="Proteomes" id="UP001595872">
    <property type="component" value="Unassembled WGS sequence"/>
</dbReference>
<proteinExistence type="predicted"/>
<accession>A0ABV9U754</accession>
<evidence type="ECO:0000313" key="2">
    <source>
        <dbReference type="Proteomes" id="UP001595872"/>
    </source>
</evidence>
<keyword evidence="2" id="KW-1185">Reference proteome</keyword>